<organism evidence="1 2">
    <name type="scientific">Citrus sinensis</name>
    <name type="common">Sweet orange</name>
    <name type="synonym">Citrus aurantium var. sinensis</name>
    <dbReference type="NCBI Taxonomy" id="2711"/>
    <lineage>
        <taxon>Eukaryota</taxon>
        <taxon>Viridiplantae</taxon>
        <taxon>Streptophyta</taxon>
        <taxon>Embryophyta</taxon>
        <taxon>Tracheophyta</taxon>
        <taxon>Spermatophyta</taxon>
        <taxon>Magnoliopsida</taxon>
        <taxon>eudicotyledons</taxon>
        <taxon>Gunneridae</taxon>
        <taxon>Pentapetalae</taxon>
        <taxon>rosids</taxon>
        <taxon>malvids</taxon>
        <taxon>Sapindales</taxon>
        <taxon>Rutaceae</taxon>
        <taxon>Aurantioideae</taxon>
        <taxon>Citrus</taxon>
    </lineage>
</organism>
<comment type="caution">
    <text evidence="1">The sequence shown here is derived from an EMBL/GenBank/DDBJ whole genome shotgun (WGS) entry which is preliminary data.</text>
</comment>
<accession>A0ACB8M465</accession>
<gene>
    <name evidence="1" type="ORF">KPL71_008007</name>
</gene>
<evidence type="ECO:0000313" key="1">
    <source>
        <dbReference type="EMBL" id="KAH9780244.1"/>
    </source>
</evidence>
<keyword evidence="2" id="KW-1185">Reference proteome</keyword>
<dbReference type="EMBL" id="CM039172">
    <property type="protein sequence ID" value="KAH9780244.1"/>
    <property type="molecule type" value="Genomic_DNA"/>
</dbReference>
<dbReference type="Proteomes" id="UP000829398">
    <property type="component" value="Chromosome 3"/>
</dbReference>
<name>A0ACB8M465_CITSI</name>
<reference evidence="2" key="1">
    <citation type="journal article" date="2023" name="Hortic. Res.">
        <title>A chromosome-level phased genome enabling allele-level studies in sweet orange: a case study on citrus Huanglongbing tolerance.</title>
        <authorList>
            <person name="Wu B."/>
            <person name="Yu Q."/>
            <person name="Deng Z."/>
            <person name="Duan Y."/>
            <person name="Luo F."/>
            <person name="Gmitter F. Jr."/>
        </authorList>
    </citation>
    <scope>NUCLEOTIDE SEQUENCE [LARGE SCALE GENOMIC DNA]</scope>
    <source>
        <strain evidence="2">cv. Valencia</strain>
    </source>
</reference>
<protein>
    <submittedName>
        <fullName evidence="1">SWIM-type domain-containing protein</fullName>
    </submittedName>
</protein>
<evidence type="ECO:0000313" key="2">
    <source>
        <dbReference type="Proteomes" id="UP000829398"/>
    </source>
</evidence>
<sequence>MWVDIRDACWGHPSRNANGIMVQVMFPWQTKQQTILTDKDLLEAFEQLRVKGDNWVSGNEELDNCYDASGDEFEYDYETDPYNFDPIGSYPNDSDPNIYVPDDGLGDGGNSGNDLDDYESEDESGVDSDDDVVQEQACIRYEKHAGGFEFNSVSDEILLRPGQLFVNVWELRKVLKVFAIRNGFKLKRVDDNYKATSDWIAATYLHLFKANPDIKISVIAAALMQRPFIGVDDCHLRGPYKGVLLTTVSIDSNYGIYPLAMYVVDTENNKSWQYFMEQLYDQVGCNGGEGLCFMSDKQKGVLNALDRVFPLSLKRYCYRHIYTNFKNKFPGLLLKTLFWRACKSSSVADFYFHMEELKKITPDGYEWLMKIPIACWAKHLFPPHTKCSHITNNMTESFNNWINNYRGLPIVRMFEEIRRKIMRLIHRRHETALGWNDELPPIVKRKVVQGRVEARSLSIIFGHNETFEVVEDVTKINIVDLPKKNCDCGEWGISGLPCKHALCCIDAKIYHVEDYVHPYLEKTAFIGTYKHQFRLIPDEKKWPLVLHDNLQPPTTIKSVSMPQTKRRKEEGESSTGYKRTCLRATRDHEKKRATTKLQFQICQLFLHGQQQLIICLTCSYTFKYFTFVEIIRGWNPELEVATTISFVAPTDLICKSNEVAVNLIPLSSAFMAA</sequence>
<proteinExistence type="predicted"/>